<keyword evidence="4" id="KW-1185">Reference proteome</keyword>
<feature type="domain" description="Gfo/Idh/MocA-like oxidoreductase N-terminal" evidence="1">
    <location>
        <begin position="4"/>
        <end position="121"/>
    </location>
</feature>
<dbReference type="SUPFAM" id="SSF55347">
    <property type="entry name" value="Glyceraldehyde-3-phosphate dehydrogenase-like, C-terminal domain"/>
    <property type="match status" value="1"/>
</dbReference>
<evidence type="ECO:0000259" key="2">
    <source>
        <dbReference type="Pfam" id="PF22725"/>
    </source>
</evidence>
<dbReference type="Pfam" id="PF22725">
    <property type="entry name" value="GFO_IDH_MocA_C3"/>
    <property type="match status" value="1"/>
</dbReference>
<feature type="domain" description="GFO/IDH/MocA-like oxidoreductase" evidence="2">
    <location>
        <begin position="154"/>
        <end position="239"/>
    </location>
</feature>
<accession>A0A0N0C3K8</accession>
<dbReference type="Gene3D" id="3.40.50.720">
    <property type="entry name" value="NAD(P)-binding Rossmann-like Domain"/>
    <property type="match status" value="1"/>
</dbReference>
<reference evidence="3 4" key="1">
    <citation type="submission" date="2015-08" db="EMBL/GenBank/DDBJ databases">
        <title>Draft genome sequence of cellulolytic and xylanolytic Paenibacillus sp. A59, isolated from a decaying forest soil from Patagonia, Argentina.</title>
        <authorList>
            <person name="Ghio S."/>
            <person name="Caceres A.M."/>
            <person name="Talia P."/>
            <person name="Grasso D."/>
            <person name="Campos E."/>
        </authorList>
    </citation>
    <scope>NUCLEOTIDE SEQUENCE [LARGE SCALE GENOMIC DNA]</scope>
    <source>
        <strain evidence="3 4">A59</strain>
    </source>
</reference>
<dbReference type="EMBL" id="LITU01000070">
    <property type="protein sequence ID" value="KOY14501.1"/>
    <property type="molecule type" value="Genomic_DNA"/>
</dbReference>
<evidence type="ECO:0000313" key="4">
    <source>
        <dbReference type="Proteomes" id="UP000037688"/>
    </source>
</evidence>
<name>A0A0N0C3K8_9BACL</name>
<dbReference type="GO" id="GO:0000166">
    <property type="term" value="F:nucleotide binding"/>
    <property type="evidence" value="ECO:0007669"/>
    <property type="project" value="InterPro"/>
</dbReference>
<evidence type="ECO:0000259" key="1">
    <source>
        <dbReference type="Pfam" id="PF01408"/>
    </source>
</evidence>
<evidence type="ECO:0000313" key="3">
    <source>
        <dbReference type="EMBL" id="KOY14501.1"/>
    </source>
</evidence>
<dbReference type="Proteomes" id="UP000037688">
    <property type="component" value="Unassembled WGS sequence"/>
</dbReference>
<protein>
    <submittedName>
        <fullName evidence="3">Oxidoreductase</fullName>
    </submittedName>
</protein>
<dbReference type="SUPFAM" id="SSF51735">
    <property type="entry name" value="NAD(P)-binding Rossmann-fold domains"/>
    <property type="match status" value="1"/>
</dbReference>
<dbReference type="InterPro" id="IPR036291">
    <property type="entry name" value="NAD(P)-bd_dom_sf"/>
</dbReference>
<comment type="caution">
    <text evidence="3">The sequence shown here is derived from an EMBL/GenBank/DDBJ whole genome shotgun (WGS) entry which is preliminary data.</text>
</comment>
<dbReference type="Gene3D" id="3.30.360.10">
    <property type="entry name" value="Dihydrodipicolinate Reductase, domain 2"/>
    <property type="match status" value="1"/>
</dbReference>
<dbReference type="PATRIC" id="fig|1705561.3.peg.4444"/>
<dbReference type="AlphaFoldDB" id="A0A0N0C3K8"/>
<dbReference type="Pfam" id="PF01408">
    <property type="entry name" value="GFO_IDH_MocA"/>
    <property type="match status" value="1"/>
</dbReference>
<dbReference type="PANTHER" id="PTHR43249:SF1">
    <property type="entry name" value="D-GLUCOSIDE 3-DEHYDROGENASE"/>
    <property type="match status" value="1"/>
</dbReference>
<dbReference type="PANTHER" id="PTHR43249">
    <property type="entry name" value="UDP-N-ACETYL-2-AMINO-2-DEOXY-D-GLUCURONATE OXIDASE"/>
    <property type="match status" value="1"/>
</dbReference>
<dbReference type="RefSeq" id="WP_053782692.1">
    <property type="nucleotide sequence ID" value="NZ_LITU01000070.1"/>
</dbReference>
<dbReference type="OrthoDB" id="9815825at2"/>
<dbReference type="InterPro" id="IPR052515">
    <property type="entry name" value="Gfo/Idh/MocA_Oxidoreductase"/>
</dbReference>
<proteinExistence type="predicted"/>
<gene>
    <name evidence="3" type="ORF">AMS66_21300</name>
</gene>
<organism evidence="3 4">
    <name type="scientific">Paenibacillus xylanivorans</name>
    <dbReference type="NCBI Taxonomy" id="1705561"/>
    <lineage>
        <taxon>Bacteria</taxon>
        <taxon>Bacillati</taxon>
        <taxon>Bacillota</taxon>
        <taxon>Bacilli</taxon>
        <taxon>Bacillales</taxon>
        <taxon>Paenibacillaceae</taxon>
        <taxon>Paenibacillus</taxon>
    </lineage>
</organism>
<sequence length="334" mass="36335">MTLQIGIIGTGWFSKVHADILARMEGVRVAAVCGTTLEKAEAMASVYDAVGYGELEHMLDGEKLDAVYICVPPMSHGSIEAELIRRGIPFLVEKPLSTGMDIPRQVLDQVQKSGLLTSVGYHFRYQEAAQVLQQAMQEQTVGMALGRWMGGMPGVAWWRRQDGSGGQFVEQTTHIVDLLRYCAGEVTEVYAVAAQRSMHEKHEHVTVADVANVTLKLESGAIASIANTCLLPDGEGGAGLQFYTDAGVWDWTPERLLLPSAAPHAMAGLEIPAGHNPYERENEAFIHALRTGDRSRILSDYADACRTQEITTAALVSADSGLPVQLQRSKHLSH</sequence>
<dbReference type="InterPro" id="IPR000683">
    <property type="entry name" value="Gfo/Idh/MocA-like_OxRdtase_N"/>
</dbReference>
<dbReference type="InterPro" id="IPR055170">
    <property type="entry name" value="GFO_IDH_MocA-like_dom"/>
</dbReference>